<dbReference type="Gene3D" id="3.40.50.12780">
    <property type="entry name" value="N-terminal domain of ligase-like"/>
    <property type="match status" value="1"/>
</dbReference>
<comment type="caution">
    <text evidence="2">The sequence shown here is derived from an EMBL/GenBank/DDBJ whole genome shotgun (WGS) entry which is preliminary data.</text>
</comment>
<dbReference type="EMBL" id="CAJNOJ010000012">
    <property type="protein sequence ID" value="CAF0798547.1"/>
    <property type="molecule type" value="Genomic_DNA"/>
</dbReference>
<dbReference type="Proteomes" id="UP000663852">
    <property type="component" value="Unassembled WGS sequence"/>
</dbReference>
<gene>
    <name evidence="2" type="ORF">EDS130_LOCUS4727</name>
</gene>
<reference evidence="2" key="1">
    <citation type="submission" date="2021-02" db="EMBL/GenBank/DDBJ databases">
        <authorList>
            <person name="Nowell W R."/>
        </authorList>
    </citation>
    <scope>NUCLEOTIDE SEQUENCE</scope>
</reference>
<dbReference type="InterPro" id="IPR020845">
    <property type="entry name" value="AMP-binding_CS"/>
</dbReference>
<proteinExistence type="predicted"/>
<name>A0A813SQT8_ADIRI</name>
<dbReference type="PROSITE" id="PS00455">
    <property type="entry name" value="AMP_BINDING"/>
    <property type="match status" value="1"/>
</dbReference>
<evidence type="ECO:0000313" key="3">
    <source>
        <dbReference type="Proteomes" id="UP000663852"/>
    </source>
</evidence>
<organism evidence="2 3">
    <name type="scientific">Adineta ricciae</name>
    <name type="common">Rotifer</name>
    <dbReference type="NCBI Taxonomy" id="249248"/>
    <lineage>
        <taxon>Eukaryota</taxon>
        <taxon>Metazoa</taxon>
        <taxon>Spiralia</taxon>
        <taxon>Gnathifera</taxon>
        <taxon>Rotifera</taxon>
        <taxon>Eurotatoria</taxon>
        <taxon>Bdelloidea</taxon>
        <taxon>Adinetida</taxon>
        <taxon>Adinetidae</taxon>
        <taxon>Adineta</taxon>
    </lineage>
</organism>
<dbReference type="InterPro" id="IPR042099">
    <property type="entry name" value="ANL_N_sf"/>
</dbReference>
<sequence length="211" mass="23836">MTSLFGAERPDLLKDELLHEIFIQTAQYFPDKVAIRWQNEEITYHQLYQRASYLAAVLQQTKHIGTGDRVAIWLARSARLHVTILAVLMTGATYVPFDADAPEERVNEVLEDLQVALLLVDSRRPITHPSAFNVEHVVEKSDSTYKIAQLTVNTHRNLPAYIICTSGSTGKPKAIAISHRSICHFIRADNEAMQVKNISFVLCGRNFGHRV</sequence>
<dbReference type="AlphaFoldDB" id="A0A813SQT8"/>
<accession>A0A813SQT8</accession>
<evidence type="ECO:0000313" key="2">
    <source>
        <dbReference type="EMBL" id="CAF0798547.1"/>
    </source>
</evidence>
<protein>
    <recommendedName>
        <fullName evidence="1">AMP-dependent synthetase/ligase domain-containing protein</fullName>
    </recommendedName>
</protein>
<dbReference type="GO" id="GO:0044550">
    <property type="term" value="P:secondary metabolite biosynthetic process"/>
    <property type="evidence" value="ECO:0007669"/>
    <property type="project" value="TreeGrafter"/>
</dbReference>
<dbReference type="OrthoDB" id="416786at2759"/>
<dbReference type="Pfam" id="PF00501">
    <property type="entry name" value="AMP-binding"/>
    <property type="match status" value="1"/>
</dbReference>
<dbReference type="SUPFAM" id="SSF56801">
    <property type="entry name" value="Acetyl-CoA synthetase-like"/>
    <property type="match status" value="1"/>
</dbReference>
<dbReference type="PANTHER" id="PTHR45527">
    <property type="entry name" value="NONRIBOSOMAL PEPTIDE SYNTHETASE"/>
    <property type="match status" value="1"/>
</dbReference>
<feature type="domain" description="AMP-dependent synthetase/ligase" evidence="1">
    <location>
        <begin position="24"/>
        <end position="188"/>
    </location>
</feature>
<dbReference type="PANTHER" id="PTHR45527:SF1">
    <property type="entry name" value="FATTY ACID SYNTHASE"/>
    <property type="match status" value="1"/>
</dbReference>
<dbReference type="GO" id="GO:0005737">
    <property type="term" value="C:cytoplasm"/>
    <property type="evidence" value="ECO:0007669"/>
    <property type="project" value="TreeGrafter"/>
</dbReference>
<evidence type="ECO:0000259" key="1">
    <source>
        <dbReference type="Pfam" id="PF00501"/>
    </source>
</evidence>
<dbReference type="GO" id="GO:0043041">
    <property type="term" value="P:amino acid activation for nonribosomal peptide biosynthetic process"/>
    <property type="evidence" value="ECO:0007669"/>
    <property type="project" value="TreeGrafter"/>
</dbReference>
<dbReference type="InterPro" id="IPR000873">
    <property type="entry name" value="AMP-dep_synth/lig_dom"/>
</dbReference>
<dbReference type="GO" id="GO:0031177">
    <property type="term" value="F:phosphopantetheine binding"/>
    <property type="evidence" value="ECO:0007669"/>
    <property type="project" value="TreeGrafter"/>
</dbReference>